<protein>
    <recommendedName>
        <fullName evidence="4">Secreted protein</fullName>
    </recommendedName>
</protein>
<comment type="caution">
    <text evidence="2">The sequence shown here is derived from an EMBL/GenBank/DDBJ whole genome shotgun (WGS) entry which is preliminary data.</text>
</comment>
<dbReference type="EMBL" id="JARJCW010000023">
    <property type="protein sequence ID" value="KAJ7212667.1"/>
    <property type="molecule type" value="Genomic_DNA"/>
</dbReference>
<proteinExistence type="predicted"/>
<reference evidence="2" key="1">
    <citation type="submission" date="2023-03" db="EMBL/GenBank/DDBJ databases">
        <title>Massive genome expansion in bonnet fungi (Mycena s.s.) driven by repeated elements and novel gene families across ecological guilds.</title>
        <authorList>
            <consortium name="Lawrence Berkeley National Laboratory"/>
            <person name="Harder C.B."/>
            <person name="Miyauchi S."/>
            <person name="Viragh M."/>
            <person name="Kuo A."/>
            <person name="Thoen E."/>
            <person name="Andreopoulos B."/>
            <person name="Lu D."/>
            <person name="Skrede I."/>
            <person name="Drula E."/>
            <person name="Henrissat B."/>
            <person name="Morin E."/>
            <person name="Kohler A."/>
            <person name="Barry K."/>
            <person name="LaButti K."/>
            <person name="Morin E."/>
            <person name="Salamov A."/>
            <person name="Lipzen A."/>
            <person name="Mereny Z."/>
            <person name="Hegedus B."/>
            <person name="Baldrian P."/>
            <person name="Stursova M."/>
            <person name="Weitz H."/>
            <person name="Taylor A."/>
            <person name="Grigoriev I.V."/>
            <person name="Nagy L.G."/>
            <person name="Martin F."/>
            <person name="Kauserud H."/>
        </authorList>
    </citation>
    <scope>NUCLEOTIDE SEQUENCE</scope>
    <source>
        <strain evidence="2">9144</strain>
    </source>
</reference>
<accession>A0AAD6VIR4</accession>
<keyword evidence="1" id="KW-0732">Signal</keyword>
<keyword evidence="3" id="KW-1185">Reference proteome</keyword>
<organism evidence="2 3">
    <name type="scientific">Mycena pura</name>
    <dbReference type="NCBI Taxonomy" id="153505"/>
    <lineage>
        <taxon>Eukaryota</taxon>
        <taxon>Fungi</taxon>
        <taxon>Dikarya</taxon>
        <taxon>Basidiomycota</taxon>
        <taxon>Agaricomycotina</taxon>
        <taxon>Agaricomycetes</taxon>
        <taxon>Agaricomycetidae</taxon>
        <taxon>Agaricales</taxon>
        <taxon>Marasmiineae</taxon>
        <taxon>Mycenaceae</taxon>
        <taxon>Mycena</taxon>
    </lineage>
</organism>
<evidence type="ECO:0008006" key="4">
    <source>
        <dbReference type="Google" id="ProtNLM"/>
    </source>
</evidence>
<name>A0AAD6VIR4_9AGAR</name>
<sequence>MKTSASSAVGTFTCVRDVLALCVLLPGQEKHITRAFSQVKTFLLWLSTGDPISPSGKQTLRNDNSCNTLMWPSYLA</sequence>
<dbReference type="Proteomes" id="UP001219525">
    <property type="component" value="Unassembled WGS sequence"/>
</dbReference>
<dbReference type="AlphaFoldDB" id="A0AAD6VIR4"/>
<evidence type="ECO:0000313" key="3">
    <source>
        <dbReference type="Proteomes" id="UP001219525"/>
    </source>
</evidence>
<gene>
    <name evidence="2" type="ORF">GGX14DRAFT_446813</name>
</gene>
<feature type="signal peptide" evidence="1">
    <location>
        <begin position="1"/>
        <end position="20"/>
    </location>
</feature>
<feature type="chain" id="PRO_5042089354" description="Secreted protein" evidence="1">
    <location>
        <begin position="21"/>
        <end position="76"/>
    </location>
</feature>
<evidence type="ECO:0000313" key="2">
    <source>
        <dbReference type="EMBL" id="KAJ7212667.1"/>
    </source>
</evidence>
<evidence type="ECO:0000256" key="1">
    <source>
        <dbReference type="SAM" id="SignalP"/>
    </source>
</evidence>